<sequence length="70" mass="8231">MKNLNLMERANLIFEGNKREIKAWLMAFSCPRSSQRRYYLELIKTIIDRASLSLGLTHNVVFPHPLHAEF</sequence>
<gene>
    <name evidence="1" type="ORF">SI7747_UN020466</name>
</gene>
<dbReference type="EMBL" id="CACRZD030000078">
    <property type="protein sequence ID" value="CAA6674108.1"/>
    <property type="molecule type" value="Genomic_DNA"/>
</dbReference>
<evidence type="ECO:0000313" key="2">
    <source>
        <dbReference type="Proteomes" id="UP001189122"/>
    </source>
</evidence>
<comment type="caution">
    <text evidence="1">The sequence shown here is derived from an EMBL/GenBank/DDBJ whole genome shotgun (WGS) entry which is preliminary data.</text>
</comment>
<organism evidence="1 2">
    <name type="scientific">Spirodela intermedia</name>
    <name type="common">Intermediate duckweed</name>
    <dbReference type="NCBI Taxonomy" id="51605"/>
    <lineage>
        <taxon>Eukaryota</taxon>
        <taxon>Viridiplantae</taxon>
        <taxon>Streptophyta</taxon>
        <taxon>Embryophyta</taxon>
        <taxon>Tracheophyta</taxon>
        <taxon>Spermatophyta</taxon>
        <taxon>Magnoliopsida</taxon>
        <taxon>Liliopsida</taxon>
        <taxon>Araceae</taxon>
        <taxon>Lemnoideae</taxon>
        <taxon>Spirodela</taxon>
    </lineage>
</organism>
<name>A0ABN7EAQ5_SPIIN</name>
<proteinExistence type="predicted"/>
<accession>A0ABN7EAQ5</accession>
<evidence type="ECO:0000313" key="1">
    <source>
        <dbReference type="EMBL" id="CAA6674108.1"/>
    </source>
</evidence>
<protein>
    <submittedName>
        <fullName evidence="1">Uncharacterized protein</fullName>
    </submittedName>
</protein>
<dbReference type="Proteomes" id="UP001189122">
    <property type="component" value="Unassembled WGS sequence"/>
</dbReference>
<keyword evidence="2" id="KW-1185">Reference proteome</keyword>
<reference evidence="2" key="1">
    <citation type="journal article" date="2020" name="Sci. Rep.">
        <title>Chromosome-scale genome assembly for the duckweed Spirodela intermedia, integrating cytogenetic maps, PacBio and Oxford Nanopore libraries.</title>
        <authorList>
            <person name="Hoang P.T.N."/>
            <person name="Fiebig A."/>
            <person name="Novak P."/>
            <person name="Macas J."/>
            <person name="Cao H.X."/>
            <person name="Stepanenko A."/>
            <person name="Chen G."/>
            <person name="Borisjuk N."/>
            <person name="Scholz U."/>
            <person name="Schubert I."/>
        </authorList>
    </citation>
    <scope>NUCLEOTIDE SEQUENCE [LARGE SCALE GENOMIC DNA]</scope>
</reference>